<dbReference type="VEuPathDB" id="FungiDB:RhiirA1_416695"/>
<organism evidence="2 3">
    <name type="scientific">Rhizophagus irregularis</name>
    <dbReference type="NCBI Taxonomy" id="588596"/>
    <lineage>
        <taxon>Eukaryota</taxon>
        <taxon>Fungi</taxon>
        <taxon>Fungi incertae sedis</taxon>
        <taxon>Mucoromycota</taxon>
        <taxon>Glomeromycotina</taxon>
        <taxon>Glomeromycetes</taxon>
        <taxon>Glomerales</taxon>
        <taxon>Glomeraceae</taxon>
        <taxon>Rhizophagus</taxon>
    </lineage>
</organism>
<protein>
    <submittedName>
        <fullName evidence="2">Uncharacterized protein</fullName>
    </submittedName>
</protein>
<evidence type="ECO:0000313" key="2">
    <source>
        <dbReference type="EMBL" id="PKC68684.1"/>
    </source>
</evidence>
<keyword evidence="1" id="KW-0175">Coiled coil</keyword>
<reference evidence="2 3" key="2">
    <citation type="submission" date="2017-10" db="EMBL/GenBank/DDBJ databases">
        <title>Genome analyses suggest a sexual origin of heterokaryosis in a supposedly ancient asexual fungus.</title>
        <authorList>
            <person name="Corradi N."/>
            <person name="Sedzielewska K."/>
            <person name="Noel J."/>
            <person name="Charron P."/>
            <person name="Farinelli L."/>
            <person name="Marton T."/>
            <person name="Kruger M."/>
            <person name="Pelin A."/>
            <person name="Brachmann A."/>
            <person name="Corradi N."/>
        </authorList>
    </citation>
    <scope>NUCLEOTIDE SEQUENCE [LARGE SCALE GENOMIC DNA]</scope>
    <source>
        <strain evidence="2 3">A1</strain>
    </source>
</reference>
<evidence type="ECO:0000256" key="1">
    <source>
        <dbReference type="SAM" id="Coils"/>
    </source>
</evidence>
<accession>A0A2N0RZE7</accession>
<dbReference type="Proteomes" id="UP000232688">
    <property type="component" value="Unassembled WGS sequence"/>
</dbReference>
<evidence type="ECO:0000313" key="3">
    <source>
        <dbReference type="Proteomes" id="UP000232688"/>
    </source>
</evidence>
<dbReference type="AlphaFoldDB" id="A0A2N0RZE7"/>
<gene>
    <name evidence="2" type="ORF">RhiirA1_416695</name>
</gene>
<sequence>MIEKGDYSILYKKKNNINHASVDSLKELNPKLLAEIAGLKEENAKLRAKLKSITEK</sequence>
<dbReference type="EMBL" id="LLXH01000318">
    <property type="protein sequence ID" value="PKC68684.1"/>
    <property type="molecule type" value="Genomic_DNA"/>
</dbReference>
<reference evidence="2 3" key="1">
    <citation type="submission" date="2017-10" db="EMBL/GenBank/DDBJ databases">
        <title>Extensive intraspecific genome diversity in a model arbuscular mycorrhizal fungus.</title>
        <authorList>
            <person name="Chen E.C.H."/>
            <person name="Morin E."/>
            <person name="Baudet D."/>
            <person name="Noel J."/>
            <person name="Ndikumana S."/>
            <person name="Charron P."/>
            <person name="St-Onge C."/>
            <person name="Giorgi J."/>
            <person name="Grigoriev I.V."/>
            <person name="Roux C."/>
            <person name="Martin F.M."/>
            <person name="Corradi N."/>
        </authorList>
    </citation>
    <scope>NUCLEOTIDE SEQUENCE [LARGE SCALE GENOMIC DNA]</scope>
    <source>
        <strain evidence="2 3">A1</strain>
    </source>
</reference>
<comment type="caution">
    <text evidence="2">The sequence shown here is derived from an EMBL/GenBank/DDBJ whole genome shotgun (WGS) entry which is preliminary data.</text>
</comment>
<name>A0A2N0RZE7_9GLOM</name>
<proteinExistence type="predicted"/>
<feature type="coiled-coil region" evidence="1">
    <location>
        <begin position="22"/>
        <end position="56"/>
    </location>
</feature>